<dbReference type="InterPro" id="IPR029044">
    <property type="entry name" value="Nucleotide-diphossugar_trans"/>
</dbReference>
<proteinExistence type="inferred from homology"/>
<comment type="caution">
    <text evidence="6">The sequence shown here is derived from an EMBL/GenBank/DDBJ whole genome shotgun (WGS) entry which is preliminary data.</text>
</comment>
<evidence type="ECO:0000313" key="6">
    <source>
        <dbReference type="EMBL" id="PQB07415.1"/>
    </source>
</evidence>
<evidence type="ECO:0000313" key="7">
    <source>
        <dbReference type="Proteomes" id="UP000239522"/>
    </source>
</evidence>
<dbReference type="EMBL" id="MQUA01000013">
    <property type="protein sequence ID" value="PQB07415.1"/>
    <property type="molecule type" value="Genomic_DNA"/>
</dbReference>
<organism evidence="6 7">
    <name type="scientific">Polaribacter filamentus</name>
    <dbReference type="NCBI Taxonomy" id="53483"/>
    <lineage>
        <taxon>Bacteria</taxon>
        <taxon>Pseudomonadati</taxon>
        <taxon>Bacteroidota</taxon>
        <taxon>Flavobacteriia</taxon>
        <taxon>Flavobacteriales</taxon>
        <taxon>Flavobacteriaceae</taxon>
    </lineage>
</organism>
<feature type="transmembrane region" description="Helical" evidence="4">
    <location>
        <begin position="336"/>
        <end position="357"/>
    </location>
</feature>
<keyword evidence="4" id="KW-0812">Transmembrane</keyword>
<feature type="transmembrane region" description="Helical" evidence="4">
    <location>
        <begin position="308"/>
        <end position="324"/>
    </location>
</feature>
<dbReference type="OrthoDB" id="9800276at2"/>
<keyword evidence="4" id="KW-1133">Transmembrane helix</keyword>
<name>A0A2S7KXN6_9FLAO</name>
<dbReference type="InterPro" id="IPR001173">
    <property type="entry name" value="Glyco_trans_2-like"/>
</dbReference>
<dbReference type="Proteomes" id="UP000239522">
    <property type="component" value="Unassembled WGS sequence"/>
</dbReference>
<dbReference type="PANTHER" id="PTHR43630">
    <property type="entry name" value="POLY-BETA-1,6-N-ACETYL-D-GLUCOSAMINE SYNTHASE"/>
    <property type="match status" value="1"/>
</dbReference>
<keyword evidence="2" id="KW-0328">Glycosyltransferase</keyword>
<evidence type="ECO:0000256" key="2">
    <source>
        <dbReference type="ARBA" id="ARBA00022676"/>
    </source>
</evidence>
<feature type="transmembrane region" description="Helical" evidence="4">
    <location>
        <begin position="6"/>
        <end position="28"/>
    </location>
</feature>
<dbReference type="RefSeq" id="WP_104809626.1">
    <property type="nucleotide sequence ID" value="NZ_MQUA01000013.1"/>
</dbReference>
<accession>A0A2S7KXN6</accession>
<comment type="similarity">
    <text evidence="1">Belongs to the glycosyltransferase 2 family.</text>
</comment>
<evidence type="ECO:0000256" key="3">
    <source>
        <dbReference type="ARBA" id="ARBA00022679"/>
    </source>
</evidence>
<keyword evidence="7" id="KW-1185">Reference proteome</keyword>
<dbReference type="Gene3D" id="3.90.550.10">
    <property type="entry name" value="Spore Coat Polysaccharide Biosynthesis Protein SpsA, Chain A"/>
    <property type="match status" value="1"/>
</dbReference>
<protein>
    <submittedName>
        <fullName evidence="6">Glycosyl transferase family 2</fullName>
    </submittedName>
</protein>
<evidence type="ECO:0000259" key="5">
    <source>
        <dbReference type="Pfam" id="PF00535"/>
    </source>
</evidence>
<gene>
    <name evidence="6" type="ORF">BST83_09765</name>
</gene>
<evidence type="ECO:0000256" key="1">
    <source>
        <dbReference type="ARBA" id="ARBA00006739"/>
    </source>
</evidence>
<sequence length="367" mass="42514">MVLSVIFCVFVACTVLQIIYLVTFFSFLSKSKYGRKNKTEIPISVIIFSKDQGENLLKLLPSILDQEHSMFEIVLINNASSDETNDIIESFSEKHTCIKVVEVENNEAFWASKKYALTLGIKASKYDHLLFTNANCKPVSKNWISEMSRNFTSKKTIVLGYKKYRKENSFINLFVRFENSLTAIKCFGFVQKGSPFMAFEGNLAFNKATFFKVNGFINHMKINAGLEDLFIKDAANKENTTFCLSENSFIETDAPTSFSKWFYDKKEAAYIKKKYKYKHRLLLNLFAFTKTLFYVFAIILFFTYPYKIILSIVLLYFIVNYILIGYSAKKLKEPQIIFFLPFLEIGLILFQISIFIANLTSKPSHWK</sequence>
<feature type="transmembrane region" description="Helical" evidence="4">
    <location>
        <begin position="281"/>
        <end position="302"/>
    </location>
</feature>
<dbReference type="Pfam" id="PF00535">
    <property type="entry name" value="Glycos_transf_2"/>
    <property type="match status" value="1"/>
</dbReference>
<dbReference type="PANTHER" id="PTHR43630:SF1">
    <property type="entry name" value="POLY-BETA-1,6-N-ACETYL-D-GLUCOSAMINE SYNTHASE"/>
    <property type="match status" value="1"/>
</dbReference>
<keyword evidence="3 6" id="KW-0808">Transferase</keyword>
<dbReference type="AlphaFoldDB" id="A0A2S7KXN6"/>
<reference evidence="6 7" key="1">
    <citation type="submission" date="2016-11" db="EMBL/GenBank/DDBJ databases">
        <title>Trade-off between light-utilization and light-protection in marine flavobacteria.</title>
        <authorList>
            <person name="Kumagai Y."/>
        </authorList>
    </citation>
    <scope>NUCLEOTIDE SEQUENCE [LARGE SCALE GENOMIC DNA]</scope>
    <source>
        <strain evidence="6 7">ATCC 700397</strain>
    </source>
</reference>
<keyword evidence="4" id="KW-0472">Membrane</keyword>
<evidence type="ECO:0000256" key="4">
    <source>
        <dbReference type="SAM" id="Phobius"/>
    </source>
</evidence>
<dbReference type="SUPFAM" id="SSF53448">
    <property type="entry name" value="Nucleotide-diphospho-sugar transferases"/>
    <property type="match status" value="1"/>
</dbReference>
<feature type="domain" description="Glycosyltransferase 2-like" evidence="5">
    <location>
        <begin position="44"/>
        <end position="170"/>
    </location>
</feature>
<dbReference type="GO" id="GO:0016757">
    <property type="term" value="F:glycosyltransferase activity"/>
    <property type="evidence" value="ECO:0007669"/>
    <property type="project" value="UniProtKB-KW"/>
</dbReference>